<evidence type="ECO:0008006" key="3">
    <source>
        <dbReference type="Google" id="ProtNLM"/>
    </source>
</evidence>
<gene>
    <name evidence="1" type="ORF">IDH45_07650</name>
</gene>
<keyword evidence="2" id="KW-1185">Reference proteome</keyword>
<name>A0A927C5Q8_9BACL</name>
<organism evidence="1 2">
    <name type="scientific">Paenibacillus oceani</name>
    <dbReference type="NCBI Taxonomy" id="2772510"/>
    <lineage>
        <taxon>Bacteria</taxon>
        <taxon>Bacillati</taxon>
        <taxon>Bacillota</taxon>
        <taxon>Bacilli</taxon>
        <taxon>Bacillales</taxon>
        <taxon>Paenibacillaceae</taxon>
        <taxon>Paenibacillus</taxon>
    </lineage>
</organism>
<evidence type="ECO:0000313" key="1">
    <source>
        <dbReference type="EMBL" id="MBD2861854.1"/>
    </source>
</evidence>
<dbReference type="InterPro" id="IPR043128">
    <property type="entry name" value="Rev_trsase/Diguanyl_cyclase"/>
</dbReference>
<dbReference type="Proteomes" id="UP000639396">
    <property type="component" value="Unassembled WGS sequence"/>
</dbReference>
<dbReference type="EMBL" id="JACXJA010000007">
    <property type="protein sequence ID" value="MBD2861854.1"/>
    <property type="molecule type" value="Genomic_DNA"/>
</dbReference>
<dbReference type="AlphaFoldDB" id="A0A927C5Q8"/>
<accession>A0A927C5Q8</accession>
<dbReference type="InterPro" id="IPR036390">
    <property type="entry name" value="WH_DNA-bd_sf"/>
</dbReference>
<dbReference type="InterPro" id="IPR036388">
    <property type="entry name" value="WH-like_DNA-bd_sf"/>
</dbReference>
<sequence length="440" mass="48635">MNIVIGLVGPSDTIALVERVGREWEGRITLIPYIYEDVEEIADIVKEHRSDIDIWLFTGRIAYEFGRAYVPEPHMLMIRSSGSALMKALFAAVREGGIPLRFSIDTLTQAEVAETLDELQLQGSVPVIHPNSGYVPSAELVQFHEALYRSGQVEVCITHRGHVCEELRKRGVAVYRIVPTVMSIRETLRLASQLGETNHFRQSQIAVLLLHVRNVLNEHTSAYETYRLSLKLQELLLQFTEHISGALLPSGGTTFSMFSTRGAIERNTSFPPTLLFEKIRLLTGGTVHFGIGYGLTAFGAEQNAVLALSRTEMNANGGLVVADEAGAIQESFPNQESLSYHYRSGDLDVIEQLKRAGVSATMFNRIVSVQTRTGKRSVSAADLASWLDMTQRNANRLLAELERSGLARIVGEEAPGAKGRPRKLFRIDAWKPEASDSGSS</sequence>
<dbReference type="RefSeq" id="WP_190926223.1">
    <property type="nucleotide sequence ID" value="NZ_JACXJA010000007.1"/>
</dbReference>
<comment type="caution">
    <text evidence="1">The sequence shown here is derived from an EMBL/GenBank/DDBJ whole genome shotgun (WGS) entry which is preliminary data.</text>
</comment>
<proteinExistence type="predicted"/>
<dbReference type="Gene3D" id="1.10.10.10">
    <property type="entry name" value="Winged helix-like DNA-binding domain superfamily/Winged helix DNA-binding domain"/>
    <property type="match status" value="1"/>
</dbReference>
<dbReference type="SUPFAM" id="SSF46785">
    <property type="entry name" value="Winged helix' DNA-binding domain"/>
    <property type="match status" value="1"/>
</dbReference>
<dbReference type="Gene3D" id="3.30.70.270">
    <property type="match status" value="1"/>
</dbReference>
<evidence type="ECO:0000313" key="2">
    <source>
        <dbReference type="Proteomes" id="UP000639396"/>
    </source>
</evidence>
<protein>
    <recommendedName>
        <fullName evidence="3">Transcriptional regulator</fullName>
    </recommendedName>
</protein>
<reference evidence="1" key="1">
    <citation type="submission" date="2020-09" db="EMBL/GenBank/DDBJ databases">
        <title>A novel bacterium of genus Paenibacillus, isolated from South China Sea.</title>
        <authorList>
            <person name="Huang H."/>
            <person name="Mo K."/>
            <person name="Hu Y."/>
        </authorList>
    </citation>
    <scope>NUCLEOTIDE SEQUENCE</scope>
    <source>
        <strain evidence="1">IB182363</strain>
    </source>
</reference>